<evidence type="ECO:0008006" key="3">
    <source>
        <dbReference type="Google" id="ProtNLM"/>
    </source>
</evidence>
<dbReference type="RefSeq" id="WP_377814951.1">
    <property type="nucleotide sequence ID" value="NZ_JBHRSJ010000029.1"/>
</dbReference>
<comment type="caution">
    <text evidence="1">The sequence shown here is derived from an EMBL/GenBank/DDBJ whole genome shotgun (WGS) entry which is preliminary data.</text>
</comment>
<dbReference type="PROSITE" id="PS51257">
    <property type="entry name" value="PROKAR_LIPOPROTEIN"/>
    <property type="match status" value="1"/>
</dbReference>
<dbReference type="EMBL" id="JBHRSJ010000029">
    <property type="protein sequence ID" value="MFC2973270.1"/>
    <property type="molecule type" value="Genomic_DNA"/>
</dbReference>
<accession>A0ABV7AWT3</accession>
<protein>
    <recommendedName>
        <fullName evidence="3">Lipoprotein</fullName>
    </recommendedName>
</protein>
<sequence length="108" mass="12125">MNRYWFIAMAGLALAGCGEKEEKFPAVDLRGRLVVDSAITEQRQAQGIQGEYYQRILTVNGADMTFNEFLSKYCPDPNTRNETCQKAFRIKKIDDVGGATKFLPVGLQ</sequence>
<proteinExistence type="predicted"/>
<organism evidence="1 2">
    <name type="scientific">Azotobacter bryophylli</name>
    <dbReference type="NCBI Taxonomy" id="1986537"/>
    <lineage>
        <taxon>Bacteria</taxon>
        <taxon>Pseudomonadati</taxon>
        <taxon>Pseudomonadota</taxon>
        <taxon>Gammaproteobacteria</taxon>
        <taxon>Pseudomonadales</taxon>
        <taxon>Pseudomonadaceae</taxon>
        <taxon>Azotobacter</taxon>
    </lineage>
</organism>
<gene>
    <name evidence="1" type="ORF">ACFOJE_13755</name>
</gene>
<dbReference type="Proteomes" id="UP001595457">
    <property type="component" value="Unassembled WGS sequence"/>
</dbReference>
<evidence type="ECO:0000313" key="2">
    <source>
        <dbReference type="Proteomes" id="UP001595457"/>
    </source>
</evidence>
<evidence type="ECO:0000313" key="1">
    <source>
        <dbReference type="EMBL" id="MFC2973270.1"/>
    </source>
</evidence>
<name>A0ABV7AWT3_9GAMM</name>
<keyword evidence="2" id="KW-1185">Reference proteome</keyword>
<reference evidence="2" key="1">
    <citation type="journal article" date="2019" name="Int. J. Syst. Evol. Microbiol.">
        <title>The Global Catalogue of Microorganisms (GCM) 10K type strain sequencing project: providing services to taxonomists for standard genome sequencing and annotation.</title>
        <authorList>
            <consortium name="The Broad Institute Genomics Platform"/>
            <consortium name="The Broad Institute Genome Sequencing Center for Infectious Disease"/>
            <person name="Wu L."/>
            <person name="Ma J."/>
        </authorList>
    </citation>
    <scope>NUCLEOTIDE SEQUENCE [LARGE SCALE GENOMIC DNA]</scope>
    <source>
        <strain evidence="2">KCTC 62195</strain>
    </source>
</reference>